<feature type="domain" description="4Fe-4S ferredoxin-type" evidence="7">
    <location>
        <begin position="16"/>
        <end position="45"/>
    </location>
</feature>
<dbReference type="EMBL" id="NWTC01000014">
    <property type="protein sequence ID" value="PDT46283.1"/>
    <property type="molecule type" value="Genomic_DNA"/>
</dbReference>
<dbReference type="PROSITE" id="PS00198">
    <property type="entry name" value="4FE4S_FER_1"/>
    <property type="match status" value="1"/>
</dbReference>
<comment type="catalytic activity">
    <reaction evidence="6">
        <text>(R)-lactate + A = pyruvate + AH2</text>
        <dbReference type="Rhea" id="RHEA:15089"/>
        <dbReference type="ChEBI" id="CHEBI:13193"/>
        <dbReference type="ChEBI" id="CHEBI:15361"/>
        <dbReference type="ChEBI" id="CHEBI:16004"/>
        <dbReference type="ChEBI" id="CHEBI:17499"/>
    </reaction>
</comment>
<dbReference type="Pfam" id="PF02754">
    <property type="entry name" value="CCG"/>
    <property type="match status" value="2"/>
</dbReference>
<keyword evidence="6" id="KW-0249">Electron transport</keyword>
<evidence type="ECO:0000256" key="6">
    <source>
        <dbReference type="PIRNR" id="PIRNR000139"/>
    </source>
</evidence>
<dbReference type="AlphaFoldDB" id="A0A2A6LUH9"/>
<comment type="caution">
    <text evidence="8">The sequence shown here is derived from an EMBL/GenBank/DDBJ whole genome shotgun (WGS) entry which is preliminary data.</text>
</comment>
<evidence type="ECO:0000256" key="1">
    <source>
        <dbReference type="ARBA" id="ARBA00022485"/>
    </source>
</evidence>
<evidence type="ECO:0000259" key="7">
    <source>
        <dbReference type="PROSITE" id="PS51379"/>
    </source>
</evidence>
<feature type="domain" description="4Fe-4S ferredoxin-type" evidence="7">
    <location>
        <begin position="66"/>
        <end position="96"/>
    </location>
</feature>
<dbReference type="GO" id="GO:0046872">
    <property type="term" value="F:metal ion binding"/>
    <property type="evidence" value="ECO:0007669"/>
    <property type="project" value="UniProtKB-UniRule"/>
</dbReference>
<comment type="cofactor">
    <cofactor evidence="6">
        <name>[4Fe-4S] cluster</name>
        <dbReference type="ChEBI" id="CHEBI:49883"/>
    </cofactor>
    <text evidence="6">Binds 2 [4Fe-4S] clusters.</text>
</comment>
<reference evidence="8 9" key="1">
    <citation type="submission" date="2017-09" db="EMBL/GenBank/DDBJ databases">
        <title>Comparative genomics of rhizobia isolated from Phaseolus vulgaris in China.</title>
        <authorList>
            <person name="Tong W."/>
        </authorList>
    </citation>
    <scope>NUCLEOTIDE SEQUENCE [LARGE SCALE GENOMIC DNA]</scope>
    <source>
        <strain evidence="8 9">PCH1</strain>
    </source>
</reference>
<evidence type="ECO:0000313" key="8">
    <source>
        <dbReference type="EMBL" id="PDT46283.1"/>
    </source>
</evidence>
<evidence type="ECO:0000256" key="2">
    <source>
        <dbReference type="ARBA" id="ARBA00022723"/>
    </source>
</evidence>
<dbReference type="InterPro" id="IPR012257">
    <property type="entry name" value="Glc_ox_4Fe-4S"/>
</dbReference>
<dbReference type="Proteomes" id="UP000220353">
    <property type="component" value="Unassembled WGS sequence"/>
</dbReference>
<dbReference type="PIRSF" id="PIRSF000139">
    <property type="entry name" value="Glc_ox_4Fe-4S"/>
    <property type="match status" value="1"/>
</dbReference>
<dbReference type="SUPFAM" id="SSF54862">
    <property type="entry name" value="4Fe-4S ferredoxins"/>
    <property type="match status" value="1"/>
</dbReference>
<proteinExistence type="predicted"/>
<evidence type="ECO:0000256" key="5">
    <source>
        <dbReference type="ARBA" id="ARBA00023014"/>
    </source>
</evidence>
<name>A0A2A6LUH9_RHIFR</name>
<evidence type="ECO:0000313" key="9">
    <source>
        <dbReference type="Proteomes" id="UP000220353"/>
    </source>
</evidence>
<dbReference type="FunFam" id="1.10.1060.10:FF:000012">
    <property type="entry name" value="Glycolate oxidase iron-sulfur subunit"/>
    <property type="match status" value="1"/>
</dbReference>
<keyword evidence="1 6" id="KW-0004">4Fe-4S</keyword>
<keyword evidence="2 6" id="KW-0479">Metal-binding</keyword>
<dbReference type="RefSeq" id="WP_037431753.1">
    <property type="nucleotide sequence ID" value="NZ_NWTC01000014.1"/>
</dbReference>
<dbReference type="GO" id="GO:0051539">
    <property type="term" value="F:4 iron, 4 sulfur cluster binding"/>
    <property type="evidence" value="ECO:0007669"/>
    <property type="project" value="UniProtKB-UniRule"/>
</dbReference>
<keyword evidence="5 6" id="KW-0411">Iron-sulfur</keyword>
<dbReference type="GO" id="GO:0019154">
    <property type="term" value="F:glycolate dehydrogenase activity"/>
    <property type="evidence" value="ECO:0007669"/>
    <property type="project" value="UniProtKB-EC"/>
</dbReference>
<gene>
    <name evidence="8" type="ORF">CO661_18555</name>
</gene>
<evidence type="ECO:0000256" key="4">
    <source>
        <dbReference type="ARBA" id="ARBA00023004"/>
    </source>
</evidence>
<evidence type="ECO:0000256" key="3">
    <source>
        <dbReference type="ARBA" id="ARBA00022737"/>
    </source>
</evidence>
<dbReference type="NCBIfam" id="NF008434">
    <property type="entry name" value="PRK11274.1"/>
    <property type="match status" value="1"/>
</dbReference>
<dbReference type="Pfam" id="PF12838">
    <property type="entry name" value="Fer4_7"/>
    <property type="match status" value="1"/>
</dbReference>
<organism evidence="8 9">
    <name type="scientific">Rhizobium fredii</name>
    <name type="common">Sinorhizobium fredii</name>
    <dbReference type="NCBI Taxonomy" id="380"/>
    <lineage>
        <taxon>Bacteria</taxon>
        <taxon>Pseudomonadati</taxon>
        <taxon>Pseudomonadota</taxon>
        <taxon>Alphaproteobacteria</taxon>
        <taxon>Hyphomicrobiales</taxon>
        <taxon>Rhizobiaceae</taxon>
        <taxon>Sinorhizobium/Ensifer group</taxon>
        <taxon>Sinorhizobium</taxon>
    </lineage>
</organism>
<dbReference type="InterPro" id="IPR017896">
    <property type="entry name" value="4Fe4S_Fe-S-bd"/>
</dbReference>
<dbReference type="Gene3D" id="1.10.1060.10">
    <property type="entry name" value="Alpha-helical ferredoxin"/>
    <property type="match status" value="1"/>
</dbReference>
<comment type="catalytic activity">
    <reaction evidence="6">
        <text>glycolate + A = glyoxylate + AH2</text>
        <dbReference type="Rhea" id="RHEA:21264"/>
        <dbReference type="ChEBI" id="CHEBI:13193"/>
        <dbReference type="ChEBI" id="CHEBI:17499"/>
        <dbReference type="ChEBI" id="CHEBI:29805"/>
        <dbReference type="ChEBI" id="CHEBI:36655"/>
        <dbReference type="EC" id="1.1.99.14"/>
    </reaction>
</comment>
<sequence>MQTNFSPEQLADPQVAESEKILRKCVHCGFCTATCPTYVLLGDELDSPRGRIYLIKDMLENGRAADAETVTHIDRCLSCLSCMTTCPSGVDYMHLVDHARVHIEKTYRRPLKDRFARSVIAATLPYPSRFRLALRTARLARPLAGLLKRVPWLRTFGIMLDLAPRAVPAASDGARAAVYAAKGTPRGRVALLAGCAQPVLRPEINEATIRLLTGQGVEVVVSAGEGCCGALVHHMGREEQALNAARRNVDIWLKAAEEDGLDAIVITASGCGTTIKDYGHMLRLDPAYAEKAAKVSALAKDITEYLAGLDLPEQGPRGMTVAYHSACSMQHGQKITLAPKQLLKRAGFAVREPAEGHLCCGSAGTYNILQPEISAKLKARKVRNIEATKPNVIATGNIGCITQIASGTNIPILHTVELLDWAYGGPKPAGL</sequence>
<dbReference type="PROSITE" id="PS51379">
    <property type="entry name" value="4FE4S_FER_2"/>
    <property type="match status" value="2"/>
</dbReference>
<keyword evidence="3" id="KW-0677">Repeat</keyword>
<dbReference type="InterPro" id="IPR004017">
    <property type="entry name" value="Cys_rich_dom"/>
</dbReference>
<dbReference type="PANTHER" id="PTHR32479">
    <property type="entry name" value="GLYCOLATE OXIDASE IRON-SULFUR SUBUNIT"/>
    <property type="match status" value="1"/>
</dbReference>
<keyword evidence="6" id="KW-0813">Transport</keyword>
<dbReference type="InterPro" id="IPR009051">
    <property type="entry name" value="Helical_ferredxn"/>
</dbReference>
<dbReference type="InterPro" id="IPR017900">
    <property type="entry name" value="4Fe4S_Fe_S_CS"/>
</dbReference>
<protein>
    <recommendedName>
        <fullName evidence="6">Glycolate oxidase iron-sulfur subunit</fullName>
        <ecNumber evidence="6">1.1.99.14</ecNumber>
    </recommendedName>
</protein>
<keyword evidence="4 6" id="KW-0408">Iron</keyword>
<accession>A0A2A6LUH9</accession>
<comment type="function">
    <text evidence="6">Component of a complex that catalyzes the oxidation of glycolate to glyoxylate.</text>
</comment>
<dbReference type="PANTHER" id="PTHR32479:SF17">
    <property type="entry name" value="GLYCOLATE OXIDASE IRON-SULFUR SUBUNIT"/>
    <property type="match status" value="1"/>
</dbReference>
<dbReference type="EC" id="1.1.99.14" evidence="6"/>